<dbReference type="Proteomes" id="UP001240678">
    <property type="component" value="Unassembled WGS sequence"/>
</dbReference>
<comment type="caution">
    <text evidence="2">The sequence shown here is derived from an EMBL/GenBank/DDBJ whole genome shotgun (WGS) entry which is preliminary data.</text>
</comment>
<reference evidence="2 3" key="1">
    <citation type="submission" date="2016-10" db="EMBL/GenBank/DDBJ databases">
        <title>The genome sequence of Colletotrichum fioriniae PJ7.</title>
        <authorList>
            <person name="Baroncelli R."/>
        </authorList>
    </citation>
    <scope>NUCLEOTIDE SEQUENCE [LARGE SCALE GENOMIC DNA]</scope>
    <source>
        <strain evidence="2 3">IMI 309622</strain>
    </source>
</reference>
<gene>
    <name evidence="2" type="ORF">CCOS01_15721</name>
</gene>
<name>A0AAJ0DT14_9PEZI</name>
<feature type="compositionally biased region" description="Polar residues" evidence="1">
    <location>
        <begin position="1"/>
        <end position="12"/>
    </location>
</feature>
<dbReference type="EMBL" id="MOOE01000025">
    <property type="protein sequence ID" value="KAK1509205.1"/>
    <property type="molecule type" value="Genomic_DNA"/>
</dbReference>
<feature type="region of interest" description="Disordered" evidence="1">
    <location>
        <begin position="124"/>
        <end position="145"/>
    </location>
</feature>
<sequence length="145" mass="15511">METNGGNPPLTSDSHDLSKTLKTVTGPPGAVYTVDRAFECLCCVVRVYILCIRMQHSGQQQAGQQLAPGSGGESRSQSSRVLWIVVFKNAGPATFAGSQPVTEVPRCERAKPCNRKPGNCRIATPATRQLGSRPESHVDSDWASG</sequence>
<dbReference type="AlphaFoldDB" id="A0AAJ0DT14"/>
<feature type="compositionally biased region" description="Basic and acidic residues" evidence="1">
    <location>
        <begin position="134"/>
        <end position="145"/>
    </location>
</feature>
<dbReference type="GeneID" id="85347406"/>
<organism evidence="2 3">
    <name type="scientific">Colletotrichum costaricense</name>
    <dbReference type="NCBI Taxonomy" id="1209916"/>
    <lineage>
        <taxon>Eukaryota</taxon>
        <taxon>Fungi</taxon>
        <taxon>Dikarya</taxon>
        <taxon>Ascomycota</taxon>
        <taxon>Pezizomycotina</taxon>
        <taxon>Sordariomycetes</taxon>
        <taxon>Hypocreomycetidae</taxon>
        <taxon>Glomerellales</taxon>
        <taxon>Glomerellaceae</taxon>
        <taxon>Colletotrichum</taxon>
        <taxon>Colletotrichum acutatum species complex</taxon>
    </lineage>
</organism>
<feature type="region of interest" description="Disordered" evidence="1">
    <location>
        <begin position="1"/>
        <end position="21"/>
    </location>
</feature>
<keyword evidence="3" id="KW-1185">Reference proteome</keyword>
<evidence type="ECO:0000313" key="3">
    <source>
        <dbReference type="Proteomes" id="UP001240678"/>
    </source>
</evidence>
<dbReference type="RefSeq" id="XP_060305614.1">
    <property type="nucleotide sequence ID" value="XM_060463859.1"/>
</dbReference>
<accession>A0AAJ0DT14</accession>
<proteinExistence type="predicted"/>
<protein>
    <submittedName>
        <fullName evidence="2">Uncharacterized protein</fullName>
    </submittedName>
</protein>
<evidence type="ECO:0000313" key="2">
    <source>
        <dbReference type="EMBL" id="KAK1509205.1"/>
    </source>
</evidence>
<evidence type="ECO:0000256" key="1">
    <source>
        <dbReference type="SAM" id="MobiDB-lite"/>
    </source>
</evidence>